<accession>A0AB36EC48</accession>
<dbReference type="EMBL" id="LXKT01000029">
    <property type="protein sequence ID" value="OCJ32769.1"/>
    <property type="molecule type" value="Genomic_DNA"/>
</dbReference>
<evidence type="ECO:0000313" key="2">
    <source>
        <dbReference type="Proteomes" id="UP000093451"/>
    </source>
</evidence>
<reference evidence="1 2" key="1">
    <citation type="journal article" date="2016" name="PeerJ">
        <title>Gall-ID: tools for genotyping gall-causing phytopathogenic bacteria.</title>
        <authorList>
            <person name="Davis E.W.II."/>
            <person name="Weisberg A.J."/>
            <person name="Tabima J.F."/>
            <person name="Grunwald N.J."/>
            <person name="Chang J.H."/>
        </authorList>
    </citation>
    <scope>NUCLEOTIDE SEQUENCE [LARGE SCALE GENOMIC DNA]</scope>
    <source>
        <strain evidence="1 2">N2/73</strain>
    </source>
</reference>
<gene>
    <name evidence="1" type="ORF">A6U91_21550</name>
</gene>
<protein>
    <submittedName>
        <fullName evidence="1">Uncharacterized protein</fullName>
    </submittedName>
</protein>
<name>A0AB36EC48_AGRTU</name>
<evidence type="ECO:0000313" key="1">
    <source>
        <dbReference type="EMBL" id="OCJ32769.1"/>
    </source>
</evidence>
<comment type="caution">
    <text evidence="1">The sequence shown here is derived from an EMBL/GenBank/DDBJ whole genome shotgun (WGS) entry which is preliminary data.</text>
</comment>
<dbReference type="AlphaFoldDB" id="A0AB36EC48"/>
<proteinExistence type="predicted"/>
<dbReference type="Proteomes" id="UP000093451">
    <property type="component" value="Unassembled WGS sequence"/>
</dbReference>
<organism evidence="1 2">
    <name type="scientific">Agrobacterium tumefaciens</name>
    <dbReference type="NCBI Taxonomy" id="358"/>
    <lineage>
        <taxon>Bacteria</taxon>
        <taxon>Pseudomonadati</taxon>
        <taxon>Pseudomonadota</taxon>
        <taxon>Alphaproteobacteria</taxon>
        <taxon>Hyphomicrobiales</taxon>
        <taxon>Rhizobiaceae</taxon>
        <taxon>Rhizobium/Agrobacterium group</taxon>
        <taxon>Agrobacterium</taxon>
        <taxon>Agrobacterium tumefaciens complex</taxon>
    </lineage>
</organism>
<sequence length="66" mass="7565">MFRPRNNDDSSVLGSHNLASAQTSFFQTIHRTLHQIHSFVKNRYDKGGRILTKQTKDVVVLASRHT</sequence>